<protein>
    <submittedName>
        <fullName evidence="2">Uncharacterized protein</fullName>
    </submittedName>
</protein>
<feature type="region of interest" description="Disordered" evidence="1">
    <location>
        <begin position="1"/>
        <end position="23"/>
    </location>
</feature>
<feature type="non-terminal residue" evidence="2">
    <location>
        <position position="23"/>
    </location>
</feature>
<feature type="compositionally biased region" description="Polar residues" evidence="1">
    <location>
        <begin position="12"/>
        <end position="23"/>
    </location>
</feature>
<name>A0A382RFR2_9ZZZZ</name>
<accession>A0A382RFR2</accession>
<evidence type="ECO:0000313" key="2">
    <source>
        <dbReference type="EMBL" id="SVC96007.1"/>
    </source>
</evidence>
<proteinExistence type="predicted"/>
<dbReference type="AlphaFoldDB" id="A0A382RFR2"/>
<gene>
    <name evidence="2" type="ORF">METZ01_LOCUS348861</name>
</gene>
<evidence type="ECO:0000256" key="1">
    <source>
        <dbReference type="SAM" id="MobiDB-lite"/>
    </source>
</evidence>
<sequence length="23" mass="2554">MEAGPPDAPSTMDRTANWLYSEN</sequence>
<dbReference type="EMBL" id="UINC01121098">
    <property type="protein sequence ID" value="SVC96007.1"/>
    <property type="molecule type" value="Genomic_DNA"/>
</dbReference>
<reference evidence="2" key="1">
    <citation type="submission" date="2018-05" db="EMBL/GenBank/DDBJ databases">
        <authorList>
            <person name="Lanie J.A."/>
            <person name="Ng W.-L."/>
            <person name="Kazmierczak K.M."/>
            <person name="Andrzejewski T.M."/>
            <person name="Davidsen T.M."/>
            <person name="Wayne K.J."/>
            <person name="Tettelin H."/>
            <person name="Glass J.I."/>
            <person name="Rusch D."/>
            <person name="Podicherti R."/>
            <person name="Tsui H.-C.T."/>
            <person name="Winkler M.E."/>
        </authorList>
    </citation>
    <scope>NUCLEOTIDE SEQUENCE</scope>
</reference>
<organism evidence="2">
    <name type="scientific">marine metagenome</name>
    <dbReference type="NCBI Taxonomy" id="408172"/>
    <lineage>
        <taxon>unclassified sequences</taxon>
        <taxon>metagenomes</taxon>
        <taxon>ecological metagenomes</taxon>
    </lineage>
</organism>